<dbReference type="Proteomes" id="UP000073200">
    <property type="component" value="Unassembled WGS sequence"/>
</dbReference>
<evidence type="ECO:0000313" key="3">
    <source>
        <dbReference type="Proteomes" id="UP000072353"/>
    </source>
</evidence>
<dbReference type="EMBL" id="FIHG01000004">
    <property type="protein sequence ID" value="CYU88079.1"/>
    <property type="molecule type" value="Genomic_DNA"/>
</dbReference>
<evidence type="ECO:0000313" key="2">
    <source>
        <dbReference type="EMBL" id="CYX37390.1"/>
    </source>
</evidence>
<accession>A0A123TDI2</accession>
<protein>
    <submittedName>
        <fullName evidence="1">Uncharacterized protein</fullName>
    </submittedName>
</protein>
<evidence type="ECO:0000313" key="4">
    <source>
        <dbReference type="Proteomes" id="UP000073200"/>
    </source>
</evidence>
<gene>
    <name evidence="1" type="ORF">ERS132421_00889</name>
    <name evidence="2" type="ORF">ERS132521_00805</name>
</gene>
<dbReference type="Proteomes" id="UP000072353">
    <property type="component" value="Unassembled WGS sequence"/>
</dbReference>
<dbReference type="AlphaFoldDB" id="A0A123TDI2"/>
<sequence length="34" mass="4164">MALREDREATKWKNKLHPFSIYNIQYSIMLNKSH</sequence>
<proteinExistence type="predicted"/>
<dbReference type="EMBL" id="FILL01000005">
    <property type="protein sequence ID" value="CYX37390.1"/>
    <property type="molecule type" value="Genomic_DNA"/>
</dbReference>
<organism evidence="1 4">
    <name type="scientific">Streptococcus suis</name>
    <dbReference type="NCBI Taxonomy" id="1307"/>
    <lineage>
        <taxon>Bacteria</taxon>
        <taxon>Bacillati</taxon>
        <taxon>Bacillota</taxon>
        <taxon>Bacilli</taxon>
        <taxon>Lactobacillales</taxon>
        <taxon>Streptococcaceae</taxon>
        <taxon>Streptococcus</taxon>
    </lineage>
</organism>
<evidence type="ECO:0000313" key="1">
    <source>
        <dbReference type="EMBL" id="CYU88079.1"/>
    </source>
</evidence>
<name>A0A123TDI2_STRSU</name>
<reference evidence="3 4" key="1">
    <citation type="submission" date="2016-02" db="EMBL/GenBank/DDBJ databases">
        <authorList>
            <consortium name="Pathogen Informatics"/>
        </authorList>
    </citation>
    <scope>NUCLEOTIDE SEQUENCE [LARGE SCALE GENOMIC DNA]</scope>
    <source>
        <strain evidence="1 4">LSS59</strain>
        <strain evidence="2 3">SS975</strain>
    </source>
</reference>